<evidence type="ECO:0000256" key="1">
    <source>
        <dbReference type="SAM" id="Coils"/>
    </source>
</evidence>
<name>A0A845SYS6_9FIRM</name>
<dbReference type="RefSeq" id="WP_160210907.1">
    <property type="nucleotide sequence ID" value="NZ_JANJZM010000005.1"/>
</dbReference>
<evidence type="ECO:0000313" key="4">
    <source>
        <dbReference type="Proteomes" id="UP000446348"/>
    </source>
</evidence>
<sequence length="153" mass="18094">MLTKPRHGWTDFSLEGTSTYGLSYLDDIAFEWIDQAIHGLETMLPFCVKGFLEPDRLLCTVSFWNCHIVIEDDEREPLKKGTIINEYSHTSMIHFCKYLYSDIICHIDEWASFVDYRKADIEEKRRQLLQKLEKLKQLISECEAFFGEDHCFL</sequence>
<protein>
    <submittedName>
        <fullName evidence="3">Uncharacterized protein</fullName>
    </submittedName>
</protein>
<gene>
    <name evidence="2" type="ORF">D3Z39_15360</name>
    <name evidence="3" type="ORF">FMM72_10540</name>
</gene>
<evidence type="ECO:0000313" key="2">
    <source>
        <dbReference type="EMBL" id="NBI80213.1"/>
    </source>
</evidence>
<dbReference type="Proteomes" id="UP000446348">
    <property type="component" value="Unassembled WGS sequence"/>
</dbReference>
<organism evidence="3 5">
    <name type="scientific">Anaerotruncus colihominis</name>
    <dbReference type="NCBI Taxonomy" id="169435"/>
    <lineage>
        <taxon>Bacteria</taxon>
        <taxon>Bacillati</taxon>
        <taxon>Bacillota</taxon>
        <taxon>Clostridia</taxon>
        <taxon>Eubacteriales</taxon>
        <taxon>Oscillospiraceae</taxon>
        <taxon>Anaerotruncus</taxon>
    </lineage>
</organism>
<proteinExistence type="predicted"/>
<reference evidence="3 5" key="2">
    <citation type="submission" date="2019-06" db="EMBL/GenBank/DDBJ databases">
        <title>Draft genome sequences of 15 bacterial species constituting the stable defined intestinal microbiota of the GM15 gnotobiotic mouse model.</title>
        <authorList>
            <person name="Elie C."/>
            <person name="Mathieu A."/>
            <person name="Saliou A."/>
            <person name="Darnaud M."/>
            <person name="Leulier F."/>
            <person name="Tamellini A."/>
        </authorList>
    </citation>
    <scope>NUCLEOTIDE SEQUENCE [LARGE SCALE GENOMIC DNA]</scope>
    <source>
        <strain evidence="3 5">JM4-15</strain>
    </source>
</reference>
<accession>A0A845SYS6</accession>
<dbReference type="EMBL" id="QXWZ01000037">
    <property type="protein sequence ID" value="NBI80213.1"/>
    <property type="molecule type" value="Genomic_DNA"/>
</dbReference>
<dbReference type="EMBL" id="VIQT01000014">
    <property type="protein sequence ID" value="NDO39674.1"/>
    <property type="molecule type" value="Genomic_DNA"/>
</dbReference>
<reference evidence="2 4" key="1">
    <citation type="submission" date="2018-08" db="EMBL/GenBank/DDBJ databases">
        <title>Murine metabolic-syndrome-specific gut microbial biobank.</title>
        <authorList>
            <person name="Liu C."/>
        </authorList>
    </citation>
    <scope>NUCLEOTIDE SEQUENCE [LARGE SCALE GENOMIC DNA]</scope>
    <source>
        <strain evidence="2 4">X69</strain>
    </source>
</reference>
<dbReference type="Proteomes" id="UP000462501">
    <property type="component" value="Unassembled WGS sequence"/>
</dbReference>
<dbReference type="OrthoDB" id="2086320at2"/>
<feature type="coiled-coil region" evidence="1">
    <location>
        <begin position="118"/>
        <end position="145"/>
    </location>
</feature>
<dbReference type="AlphaFoldDB" id="A0A845SYS6"/>
<evidence type="ECO:0000313" key="3">
    <source>
        <dbReference type="EMBL" id="NDO39674.1"/>
    </source>
</evidence>
<evidence type="ECO:0000313" key="5">
    <source>
        <dbReference type="Proteomes" id="UP000462501"/>
    </source>
</evidence>
<keyword evidence="1" id="KW-0175">Coiled coil</keyword>
<comment type="caution">
    <text evidence="3">The sequence shown here is derived from an EMBL/GenBank/DDBJ whole genome shotgun (WGS) entry which is preliminary data.</text>
</comment>